<keyword evidence="1" id="KW-0808">Transferase</keyword>
<dbReference type="SUPFAM" id="SSF55874">
    <property type="entry name" value="ATPase domain of HSP90 chaperone/DNA topoisomerase II/histidine kinase"/>
    <property type="match status" value="1"/>
</dbReference>
<sequence>MHISQGQQTREHAMNAEGPGGTTFSEDVITSSGITFHLWRLYQHAWLVCLFFPLLALVREPLATWRLVLGLVFLLGFAVSYTWLMWPHPASRKASAWAGSWLSLLLFATLSLLVLAFTLTYGLSFLWLLIGVSALAGVLFPMRSAFAIIVIFTLLPLFLTVGMTGGLAGVDWWWLIALMLLVRGLGLDMMGVARMGRAIQELHTARRELARLAVIEERERLARDLHDLLGQALSMISLKSELASCLIEEDPKRCAQELSEIEHVSRKTLREVREAVAGYRQPTLISELEGARQLLEAAGIQAQIESLQPPLPPTLDAVLAWTVREGVTNLIRHSRAQQCCIHLKHKNGRVSAEILNDGGERRTEERPPQRGSGLAGLQKRISPLGGTLEAGPYLLQGKQHFRLYVELPFETRREAWVAEGDGS</sequence>
<dbReference type="GO" id="GO:0016020">
    <property type="term" value="C:membrane"/>
    <property type="evidence" value="ECO:0007669"/>
    <property type="project" value="InterPro"/>
</dbReference>
<evidence type="ECO:0000259" key="6">
    <source>
        <dbReference type="Pfam" id="PF07730"/>
    </source>
</evidence>
<dbReference type="InterPro" id="IPR050482">
    <property type="entry name" value="Sensor_HK_TwoCompSys"/>
</dbReference>
<evidence type="ECO:0000256" key="4">
    <source>
        <dbReference type="SAM" id="MobiDB-lite"/>
    </source>
</evidence>
<feature type="transmembrane region" description="Helical" evidence="5">
    <location>
        <begin position="64"/>
        <end position="84"/>
    </location>
</feature>
<feature type="transmembrane region" description="Helical" evidence="5">
    <location>
        <begin position="145"/>
        <end position="166"/>
    </location>
</feature>
<dbReference type="OrthoDB" id="9797605at2"/>
<feature type="domain" description="Signal transduction histidine kinase subgroup 3 dimerisation and phosphoacceptor" evidence="6">
    <location>
        <begin position="217"/>
        <end position="283"/>
    </location>
</feature>
<dbReference type="Proteomes" id="UP000287224">
    <property type="component" value="Unassembled WGS sequence"/>
</dbReference>
<dbReference type="PANTHER" id="PTHR24421:SF63">
    <property type="entry name" value="SENSOR HISTIDINE KINASE DESK"/>
    <property type="match status" value="1"/>
</dbReference>
<dbReference type="CDD" id="cd16917">
    <property type="entry name" value="HATPase_UhpB-NarQ-NarX-like"/>
    <property type="match status" value="1"/>
</dbReference>
<dbReference type="Gene3D" id="3.30.565.10">
    <property type="entry name" value="Histidine kinase-like ATPase, C-terminal domain"/>
    <property type="match status" value="1"/>
</dbReference>
<protein>
    <submittedName>
        <fullName evidence="7">Two-component sensor histidine kinase</fullName>
    </submittedName>
</protein>
<name>A0A401ZLK7_9CHLR</name>
<keyword evidence="5" id="KW-0812">Transmembrane</keyword>
<evidence type="ECO:0000256" key="3">
    <source>
        <dbReference type="ARBA" id="ARBA00023012"/>
    </source>
</evidence>
<feature type="region of interest" description="Disordered" evidence="4">
    <location>
        <begin position="1"/>
        <end position="21"/>
    </location>
</feature>
<feature type="region of interest" description="Disordered" evidence="4">
    <location>
        <begin position="355"/>
        <end position="377"/>
    </location>
</feature>
<keyword evidence="5" id="KW-0472">Membrane</keyword>
<dbReference type="AlphaFoldDB" id="A0A401ZLK7"/>
<comment type="caution">
    <text evidence="7">The sequence shown here is derived from an EMBL/GenBank/DDBJ whole genome shotgun (WGS) entry which is preliminary data.</text>
</comment>
<dbReference type="Gene3D" id="1.20.5.1930">
    <property type="match status" value="1"/>
</dbReference>
<evidence type="ECO:0000256" key="1">
    <source>
        <dbReference type="ARBA" id="ARBA00022679"/>
    </source>
</evidence>
<dbReference type="GO" id="GO:0000155">
    <property type="term" value="F:phosphorelay sensor kinase activity"/>
    <property type="evidence" value="ECO:0007669"/>
    <property type="project" value="InterPro"/>
</dbReference>
<proteinExistence type="predicted"/>
<keyword evidence="2 7" id="KW-0418">Kinase</keyword>
<dbReference type="GO" id="GO:0046983">
    <property type="term" value="F:protein dimerization activity"/>
    <property type="evidence" value="ECO:0007669"/>
    <property type="project" value="InterPro"/>
</dbReference>
<gene>
    <name evidence="7" type="ORF">KDAU_50370</name>
</gene>
<dbReference type="EMBL" id="BIFQ01000001">
    <property type="protein sequence ID" value="GCE07708.1"/>
    <property type="molecule type" value="Genomic_DNA"/>
</dbReference>
<dbReference type="InterPro" id="IPR036890">
    <property type="entry name" value="HATPase_C_sf"/>
</dbReference>
<keyword evidence="3" id="KW-0902">Two-component regulatory system</keyword>
<dbReference type="RefSeq" id="WP_126599192.1">
    <property type="nucleotide sequence ID" value="NZ_BIFQ01000001.1"/>
</dbReference>
<reference evidence="8" key="1">
    <citation type="submission" date="2018-12" db="EMBL/GenBank/DDBJ databases">
        <title>Tengunoibacter tsumagoiensis gen. nov., sp. nov., Dictyobacter kobayashii sp. nov., D. alpinus sp. nov., and D. joshuensis sp. nov. and description of Dictyobacteraceae fam. nov. within the order Ktedonobacterales isolated from Tengu-no-mugimeshi.</title>
        <authorList>
            <person name="Wang C.M."/>
            <person name="Zheng Y."/>
            <person name="Sakai Y."/>
            <person name="Toyoda A."/>
            <person name="Minakuchi Y."/>
            <person name="Abe K."/>
            <person name="Yokota A."/>
            <person name="Yabe S."/>
        </authorList>
    </citation>
    <scope>NUCLEOTIDE SEQUENCE [LARGE SCALE GENOMIC DNA]</scope>
    <source>
        <strain evidence="8">S-27</strain>
    </source>
</reference>
<dbReference type="InterPro" id="IPR011712">
    <property type="entry name" value="Sig_transdc_His_kin_sub3_dim/P"/>
</dbReference>
<feature type="transmembrane region" description="Helical" evidence="5">
    <location>
        <begin position="123"/>
        <end position="140"/>
    </location>
</feature>
<feature type="transmembrane region" description="Helical" evidence="5">
    <location>
        <begin position="96"/>
        <end position="117"/>
    </location>
</feature>
<dbReference type="Pfam" id="PF07730">
    <property type="entry name" value="HisKA_3"/>
    <property type="match status" value="1"/>
</dbReference>
<evidence type="ECO:0000313" key="7">
    <source>
        <dbReference type="EMBL" id="GCE07708.1"/>
    </source>
</evidence>
<dbReference type="PANTHER" id="PTHR24421">
    <property type="entry name" value="NITRATE/NITRITE SENSOR PROTEIN NARX-RELATED"/>
    <property type="match status" value="1"/>
</dbReference>
<evidence type="ECO:0000256" key="2">
    <source>
        <dbReference type="ARBA" id="ARBA00022777"/>
    </source>
</evidence>
<evidence type="ECO:0000256" key="5">
    <source>
        <dbReference type="SAM" id="Phobius"/>
    </source>
</evidence>
<organism evidence="7 8">
    <name type="scientific">Dictyobacter aurantiacus</name>
    <dbReference type="NCBI Taxonomy" id="1936993"/>
    <lineage>
        <taxon>Bacteria</taxon>
        <taxon>Bacillati</taxon>
        <taxon>Chloroflexota</taxon>
        <taxon>Ktedonobacteria</taxon>
        <taxon>Ktedonobacterales</taxon>
        <taxon>Dictyobacteraceae</taxon>
        <taxon>Dictyobacter</taxon>
    </lineage>
</organism>
<feature type="transmembrane region" description="Helical" evidence="5">
    <location>
        <begin position="172"/>
        <end position="193"/>
    </location>
</feature>
<feature type="compositionally biased region" description="Basic and acidic residues" evidence="4">
    <location>
        <begin position="358"/>
        <end position="368"/>
    </location>
</feature>
<keyword evidence="8" id="KW-1185">Reference proteome</keyword>
<evidence type="ECO:0000313" key="8">
    <source>
        <dbReference type="Proteomes" id="UP000287224"/>
    </source>
</evidence>
<feature type="transmembrane region" description="Helical" evidence="5">
    <location>
        <begin position="41"/>
        <end position="58"/>
    </location>
</feature>
<keyword evidence="5" id="KW-1133">Transmembrane helix</keyword>
<accession>A0A401ZLK7</accession>